<reference evidence="2 3" key="1">
    <citation type="journal article" date="2023" name="J. Hered.">
        <title>Chromosome-level genome of the wood stork (Mycteria americana) provides insight into avian chromosome evolution.</title>
        <authorList>
            <person name="Flamio R. Jr."/>
            <person name="Ramstad K.M."/>
        </authorList>
    </citation>
    <scope>NUCLEOTIDE SEQUENCE [LARGE SCALE GENOMIC DNA]</scope>
    <source>
        <strain evidence="2">JAX WOST 10</strain>
    </source>
</reference>
<dbReference type="Proteomes" id="UP001333110">
    <property type="component" value="Unassembled WGS sequence"/>
</dbReference>
<sequence length="182" mass="19623">MAKDAWPHRKGSGKHCLTPSRTTSDGTGCNLCKSADDTKLGGVAGTPDGHAAIQRDLDTLEKWADRNVMKFMKGNCKVPHLGGTSPRTSTYWDQPARKLLGREGPRGAGGHQAAHKQQRAFAAKVDNGILGCIRQSVGSRSREVILLLCSALGRHSWSVGSSADLRSTRKTKTYWNKSSKGP</sequence>
<feature type="region of interest" description="Disordered" evidence="1">
    <location>
        <begin position="1"/>
        <end position="24"/>
    </location>
</feature>
<evidence type="ECO:0000313" key="2">
    <source>
        <dbReference type="EMBL" id="KAK4819615.1"/>
    </source>
</evidence>
<proteinExistence type="predicted"/>
<name>A0AAN7N557_MYCAM</name>
<accession>A0AAN7N557</accession>
<keyword evidence="3" id="KW-1185">Reference proteome</keyword>
<organism evidence="2 3">
    <name type="scientific">Mycteria americana</name>
    <name type="common">Wood stork</name>
    <dbReference type="NCBI Taxonomy" id="33587"/>
    <lineage>
        <taxon>Eukaryota</taxon>
        <taxon>Metazoa</taxon>
        <taxon>Chordata</taxon>
        <taxon>Craniata</taxon>
        <taxon>Vertebrata</taxon>
        <taxon>Euteleostomi</taxon>
        <taxon>Archelosauria</taxon>
        <taxon>Archosauria</taxon>
        <taxon>Dinosauria</taxon>
        <taxon>Saurischia</taxon>
        <taxon>Theropoda</taxon>
        <taxon>Coelurosauria</taxon>
        <taxon>Aves</taxon>
        <taxon>Neognathae</taxon>
        <taxon>Neoaves</taxon>
        <taxon>Aequornithes</taxon>
        <taxon>Ciconiiformes</taxon>
        <taxon>Ciconiidae</taxon>
        <taxon>Mycteria</taxon>
    </lineage>
</organism>
<dbReference type="AlphaFoldDB" id="A0AAN7N557"/>
<evidence type="ECO:0000313" key="3">
    <source>
        <dbReference type="Proteomes" id="UP001333110"/>
    </source>
</evidence>
<dbReference type="PANTHER" id="PTHR33332">
    <property type="entry name" value="REVERSE TRANSCRIPTASE DOMAIN-CONTAINING PROTEIN"/>
    <property type="match status" value="1"/>
</dbReference>
<evidence type="ECO:0008006" key="4">
    <source>
        <dbReference type="Google" id="ProtNLM"/>
    </source>
</evidence>
<comment type="caution">
    <text evidence="2">The sequence shown here is derived from an EMBL/GenBank/DDBJ whole genome shotgun (WGS) entry which is preliminary data.</text>
</comment>
<protein>
    <recommendedName>
        <fullName evidence="4">Rna-directed dna polymerase from mobile element jockey-like</fullName>
    </recommendedName>
</protein>
<gene>
    <name evidence="2" type="ORF">QYF61_008364</name>
</gene>
<dbReference type="EMBL" id="JAUNZN010000006">
    <property type="protein sequence ID" value="KAK4819615.1"/>
    <property type="molecule type" value="Genomic_DNA"/>
</dbReference>
<evidence type="ECO:0000256" key="1">
    <source>
        <dbReference type="SAM" id="MobiDB-lite"/>
    </source>
</evidence>